<comment type="similarity">
    <text evidence="2">Belongs to the bacterial PQQ dehydrogenase family.</text>
</comment>
<sequence length="185" mass="20453">MGSFVISVFPFCLLAVSSSQALNLELSTNEQENWINHGGDIYNRRYASKEHKISLETVSNLTLKWKFYAGKDITATPSIYDGTLYFPSWNGEIYAVRACDGSLVWKKNLQELTGLTSTGFVADVNWTVSRATPTIAGEFVIVGIYGPAVVIALKRLTGDLVWQTRLDSHNSSTVTMSGTYYKGYG</sequence>
<evidence type="ECO:0000256" key="3">
    <source>
        <dbReference type="ARBA" id="ARBA00023002"/>
    </source>
</evidence>
<evidence type="ECO:0000256" key="2">
    <source>
        <dbReference type="ARBA" id="ARBA00008156"/>
    </source>
</evidence>
<protein>
    <recommendedName>
        <fullName evidence="5">Pyrrolo-quinoline quinone repeat domain-containing protein</fullName>
    </recommendedName>
</protein>
<keyword evidence="3" id="KW-0560">Oxidoreductase</keyword>
<dbReference type="Proteomes" id="UP001341840">
    <property type="component" value="Unassembled WGS sequence"/>
</dbReference>
<organism evidence="6 7">
    <name type="scientific">Stylosanthes scabra</name>
    <dbReference type="NCBI Taxonomy" id="79078"/>
    <lineage>
        <taxon>Eukaryota</taxon>
        <taxon>Viridiplantae</taxon>
        <taxon>Streptophyta</taxon>
        <taxon>Embryophyta</taxon>
        <taxon>Tracheophyta</taxon>
        <taxon>Spermatophyta</taxon>
        <taxon>Magnoliopsida</taxon>
        <taxon>eudicotyledons</taxon>
        <taxon>Gunneridae</taxon>
        <taxon>Pentapetalae</taxon>
        <taxon>rosids</taxon>
        <taxon>fabids</taxon>
        <taxon>Fabales</taxon>
        <taxon>Fabaceae</taxon>
        <taxon>Papilionoideae</taxon>
        <taxon>50 kb inversion clade</taxon>
        <taxon>dalbergioids sensu lato</taxon>
        <taxon>Dalbergieae</taxon>
        <taxon>Pterocarpus clade</taxon>
        <taxon>Stylosanthes</taxon>
    </lineage>
</organism>
<proteinExistence type="inferred from homology"/>
<dbReference type="EMBL" id="JASCZI010272056">
    <property type="protein sequence ID" value="MED6219697.1"/>
    <property type="molecule type" value="Genomic_DNA"/>
</dbReference>
<dbReference type="PANTHER" id="PTHR32303">
    <property type="entry name" value="QUINOPROTEIN ALCOHOL DEHYDROGENASE (CYTOCHROME C)"/>
    <property type="match status" value="1"/>
</dbReference>
<accession>A0ABU6ZC24</accession>
<dbReference type="SMART" id="SM00564">
    <property type="entry name" value="PQQ"/>
    <property type="match status" value="2"/>
</dbReference>
<keyword evidence="4" id="KW-0732">Signal</keyword>
<name>A0ABU6ZC24_9FABA</name>
<feature type="signal peptide" evidence="4">
    <location>
        <begin position="1"/>
        <end position="21"/>
    </location>
</feature>
<feature type="domain" description="Pyrrolo-quinoline quinone repeat" evidence="5">
    <location>
        <begin position="90"/>
        <end position="178"/>
    </location>
</feature>
<evidence type="ECO:0000259" key="5">
    <source>
        <dbReference type="Pfam" id="PF13360"/>
    </source>
</evidence>
<dbReference type="InterPro" id="IPR011047">
    <property type="entry name" value="Quinoprotein_ADH-like_sf"/>
</dbReference>
<dbReference type="Pfam" id="PF13360">
    <property type="entry name" value="PQQ_2"/>
    <property type="match status" value="1"/>
</dbReference>
<comment type="caution">
    <text evidence="6">The sequence shown here is derived from an EMBL/GenBank/DDBJ whole genome shotgun (WGS) entry which is preliminary data.</text>
</comment>
<evidence type="ECO:0000256" key="4">
    <source>
        <dbReference type="SAM" id="SignalP"/>
    </source>
</evidence>
<dbReference type="Gene3D" id="2.140.10.10">
    <property type="entry name" value="Quinoprotein alcohol dehydrogenase-like superfamily"/>
    <property type="match status" value="1"/>
</dbReference>
<dbReference type="InterPro" id="IPR018391">
    <property type="entry name" value="PQQ_b-propeller_rpt"/>
</dbReference>
<gene>
    <name evidence="6" type="ORF">PIB30_038184</name>
</gene>
<keyword evidence="7" id="KW-1185">Reference proteome</keyword>
<evidence type="ECO:0000313" key="6">
    <source>
        <dbReference type="EMBL" id="MED6219697.1"/>
    </source>
</evidence>
<evidence type="ECO:0000256" key="1">
    <source>
        <dbReference type="ARBA" id="ARBA00001931"/>
    </source>
</evidence>
<dbReference type="InterPro" id="IPR002372">
    <property type="entry name" value="PQQ_rpt_dom"/>
</dbReference>
<reference evidence="6 7" key="1">
    <citation type="journal article" date="2023" name="Plants (Basel)">
        <title>Bridging the Gap: Combining Genomics and Transcriptomics Approaches to Understand Stylosanthes scabra, an Orphan Legume from the Brazilian Caatinga.</title>
        <authorList>
            <person name="Ferreira-Neto J.R.C."/>
            <person name="da Silva M.D."/>
            <person name="Binneck E."/>
            <person name="de Melo N.F."/>
            <person name="da Silva R.H."/>
            <person name="de Melo A.L.T.M."/>
            <person name="Pandolfi V."/>
            <person name="Bustamante F.O."/>
            <person name="Brasileiro-Vidal A.C."/>
            <person name="Benko-Iseppon A.M."/>
        </authorList>
    </citation>
    <scope>NUCLEOTIDE SEQUENCE [LARGE SCALE GENOMIC DNA]</scope>
    <source>
        <tissue evidence="6">Leaves</tissue>
    </source>
</reference>
<evidence type="ECO:0000313" key="7">
    <source>
        <dbReference type="Proteomes" id="UP001341840"/>
    </source>
</evidence>
<comment type="cofactor">
    <cofactor evidence="1">
        <name>pyrroloquinoline quinone</name>
        <dbReference type="ChEBI" id="CHEBI:58442"/>
    </cofactor>
</comment>
<dbReference type="PANTHER" id="PTHR32303:SF23">
    <property type="entry name" value="POLYVINYLALCOHOL DEHYDROGENASE-LIKE PROTEIN"/>
    <property type="match status" value="1"/>
</dbReference>
<dbReference type="SUPFAM" id="SSF50998">
    <property type="entry name" value="Quinoprotein alcohol dehydrogenase-like"/>
    <property type="match status" value="1"/>
</dbReference>
<feature type="chain" id="PRO_5047416727" description="Pyrrolo-quinoline quinone repeat domain-containing protein" evidence="4">
    <location>
        <begin position="22"/>
        <end position="185"/>
    </location>
</feature>